<gene>
    <name evidence="1" type="ORF">DSM106044_03958</name>
</gene>
<dbReference type="AlphaFoldDB" id="A0A4U8Q377"/>
<reference evidence="1 2" key="1">
    <citation type="journal article" date="2019" name="Anaerobe">
        <title>Detection of Robinsoniella peoriensis in multiple bone samples of a trauma patient.</title>
        <authorList>
            <person name="Schrottner P."/>
            <person name="Hartwich K."/>
            <person name="Bunk B."/>
            <person name="Schober I."/>
            <person name="Helbig S."/>
            <person name="Rudolph W.W."/>
            <person name="Gunzer F."/>
        </authorList>
    </citation>
    <scope>NUCLEOTIDE SEQUENCE [LARGE SCALE GENOMIC DNA]</scope>
    <source>
        <strain evidence="1 2">DSM 106044</strain>
    </source>
</reference>
<keyword evidence="2" id="KW-1185">Reference proteome</keyword>
<organism evidence="1 2">
    <name type="scientific">Robinsoniella peoriensis</name>
    <dbReference type="NCBI Taxonomy" id="180332"/>
    <lineage>
        <taxon>Bacteria</taxon>
        <taxon>Bacillati</taxon>
        <taxon>Bacillota</taxon>
        <taxon>Clostridia</taxon>
        <taxon>Lachnospirales</taxon>
        <taxon>Lachnospiraceae</taxon>
        <taxon>Robinsoniella</taxon>
    </lineage>
</organism>
<accession>A0A4U8Q377</accession>
<proteinExistence type="predicted"/>
<evidence type="ECO:0000313" key="1">
    <source>
        <dbReference type="EMBL" id="TLC99180.1"/>
    </source>
</evidence>
<comment type="caution">
    <text evidence="1">The sequence shown here is derived from an EMBL/GenBank/DDBJ whole genome shotgun (WGS) entry which is preliminary data.</text>
</comment>
<evidence type="ECO:0000313" key="2">
    <source>
        <dbReference type="Proteomes" id="UP000306509"/>
    </source>
</evidence>
<protein>
    <submittedName>
        <fullName evidence="1">Uncharacterized protein</fullName>
    </submittedName>
</protein>
<dbReference type="RefSeq" id="WP_161597397.1">
    <property type="nucleotide sequence ID" value="NZ_QGQD01000074.1"/>
</dbReference>
<dbReference type="EMBL" id="QGQD01000074">
    <property type="protein sequence ID" value="TLC99180.1"/>
    <property type="molecule type" value="Genomic_DNA"/>
</dbReference>
<name>A0A4U8Q377_9FIRM</name>
<dbReference type="Proteomes" id="UP000306509">
    <property type="component" value="Unassembled WGS sequence"/>
</dbReference>
<sequence length="51" mass="6294">MADAEWKKGEKFRDYERRMEDDAQAAFLLEYVNKKQIRKRKRLLCVFKRKG</sequence>